<gene>
    <name evidence="1" type="ORF">Vbra_2472</name>
</gene>
<dbReference type="EMBL" id="CDMY01000359">
    <property type="protein sequence ID" value="CEM05487.1"/>
    <property type="molecule type" value="Genomic_DNA"/>
</dbReference>
<dbReference type="Proteomes" id="UP000041254">
    <property type="component" value="Unassembled WGS sequence"/>
</dbReference>
<evidence type="ECO:0000313" key="2">
    <source>
        <dbReference type="Proteomes" id="UP000041254"/>
    </source>
</evidence>
<dbReference type="AlphaFoldDB" id="A0A0G4F298"/>
<protein>
    <submittedName>
        <fullName evidence="1">Uncharacterized protein</fullName>
    </submittedName>
</protein>
<evidence type="ECO:0000313" key="1">
    <source>
        <dbReference type="EMBL" id="CEM05487.1"/>
    </source>
</evidence>
<reference evidence="1 2" key="1">
    <citation type="submission" date="2014-11" db="EMBL/GenBank/DDBJ databases">
        <authorList>
            <person name="Zhu J."/>
            <person name="Qi W."/>
            <person name="Song R."/>
        </authorList>
    </citation>
    <scope>NUCLEOTIDE SEQUENCE [LARGE SCALE GENOMIC DNA]</scope>
</reference>
<dbReference type="VEuPathDB" id="CryptoDB:Vbra_2472"/>
<accession>A0A0G4F298</accession>
<name>A0A0G4F298_VITBC</name>
<proteinExistence type="predicted"/>
<organism evidence="1 2">
    <name type="scientific">Vitrella brassicaformis (strain CCMP3155)</name>
    <dbReference type="NCBI Taxonomy" id="1169540"/>
    <lineage>
        <taxon>Eukaryota</taxon>
        <taxon>Sar</taxon>
        <taxon>Alveolata</taxon>
        <taxon>Colpodellida</taxon>
        <taxon>Vitrellaceae</taxon>
        <taxon>Vitrella</taxon>
    </lineage>
</organism>
<dbReference type="InParanoid" id="A0A0G4F298"/>
<keyword evidence="2" id="KW-1185">Reference proteome</keyword>
<sequence length="74" mass="8252">MRCGPLTIVKMLFYTLQIAKMLYGPLAVLWPSRRDMVVRLYQVGVLLSAFVRGKAPNPSVASGNRSICVHFLLS</sequence>